<reference evidence="2 3" key="1">
    <citation type="journal article" date="2016" name="Genome Announc.">
        <title>Draft Genome Sequence of Planomonospora sphaerica JCM9374, a Rare Actinomycete.</title>
        <authorList>
            <person name="Dohra H."/>
            <person name="Suzuki T."/>
            <person name="Inoue Y."/>
            <person name="Kodani S."/>
        </authorList>
    </citation>
    <scope>NUCLEOTIDE SEQUENCE [LARGE SCALE GENOMIC DNA]</scope>
    <source>
        <strain evidence="2 3">JCM 9374</strain>
    </source>
</reference>
<keyword evidence="3" id="KW-1185">Reference proteome</keyword>
<sequence>MHAKLLRRGESCSAEPVRALMREQGLVPAQVRTFRPTTTAQGAFRGIPDLVGRDFTATRPGLKLVGDITGVPHDFRTRITATHRSGANRNDTPPEQSQDDPAESTTGLVISVMAARASAALLRTRGSSSPRRALTGPMRAGAITRSSSMA</sequence>
<feature type="region of interest" description="Disordered" evidence="1">
    <location>
        <begin position="80"/>
        <end position="107"/>
    </location>
</feature>
<name>A0A171DKV1_9ACTN</name>
<protein>
    <submittedName>
        <fullName evidence="2">Integrase</fullName>
    </submittedName>
</protein>
<accession>A0A171DKV1</accession>
<feature type="compositionally biased region" description="Polar residues" evidence="1">
    <location>
        <begin position="80"/>
        <end position="96"/>
    </location>
</feature>
<feature type="region of interest" description="Disordered" evidence="1">
    <location>
        <begin position="125"/>
        <end position="150"/>
    </location>
</feature>
<dbReference type="Proteomes" id="UP000077701">
    <property type="component" value="Unassembled WGS sequence"/>
</dbReference>
<gene>
    <name evidence="2" type="ORF">PS9374_05133</name>
</gene>
<evidence type="ECO:0000256" key="1">
    <source>
        <dbReference type="SAM" id="MobiDB-lite"/>
    </source>
</evidence>
<evidence type="ECO:0000313" key="3">
    <source>
        <dbReference type="Proteomes" id="UP000077701"/>
    </source>
</evidence>
<comment type="caution">
    <text evidence="2">The sequence shown here is derived from an EMBL/GenBank/DDBJ whole genome shotgun (WGS) entry which is preliminary data.</text>
</comment>
<proteinExistence type="predicted"/>
<dbReference type="OrthoDB" id="3257291at2"/>
<dbReference type="EMBL" id="BDCX01000013">
    <property type="protein sequence ID" value="GAT69458.1"/>
    <property type="molecule type" value="Genomic_DNA"/>
</dbReference>
<reference evidence="3" key="2">
    <citation type="submission" date="2016-04" db="EMBL/GenBank/DDBJ databases">
        <title>Planomonospora sphaerica JCM9374 whole genome shotgun sequence.</title>
        <authorList>
            <person name="Suzuki T."/>
            <person name="Dohra H."/>
            <person name="Kodani S."/>
        </authorList>
    </citation>
    <scope>NUCLEOTIDE SEQUENCE [LARGE SCALE GENOMIC DNA]</scope>
    <source>
        <strain evidence="3">JCM 9374</strain>
    </source>
</reference>
<dbReference type="AlphaFoldDB" id="A0A171DKV1"/>
<evidence type="ECO:0000313" key="2">
    <source>
        <dbReference type="EMBL" id="GAT69458.1"/>
    </source>
</evidence>
<organism evidence="2 3">
    <name type="scientific">Planomonospora sphaerica</name>
    <dbReference type="NCBI Taxonomy" id="161355"/>
    <lineage>
        <taxon>Bacteria</taxon>
        <taxon>Bacillati</taxon>
        <taxon>Actinomycetota</taxon>
        <taxon>Actinomycetes</taxon>
        <taxon>Streptosporangiales</taxon>
        <taxon>Streptosporangiaceae</taxon>
        <taxon>Planomonospora</taxon>
    </lineage>
</organism>